<name>A0A485KP91_9STRA</name>
<dbReference type="AlphaFoldDB" id="A0A485KP91"/>
<sequence length="215" mass="24347">MPAAMKAAASACRLPLVKYLRQERNATCDAFEAILGGRLDTIKYLRASGGLVSMSRVHSVQVLGRSDMLAYWLETSKWYPLDALRYGFLADAKLLATNDVEIDGSGWSRICSIGDVRFVQLAIQRNAIPERIVYYEHAVTSLPILRYLLATVPPKDPAKLLSTLRPWAIFRRFATSSTNSPQHVRSMSWTERRDVDIWILCNFCIKTRVVLVVRQ</sequence>
<evidence type="ECO:0000313" key="1">
    <source>
        <dbReference type="EMBL" id="KAF0699457.1"/>
    </source>
</evidence>
<dbReference type="Proteomes" id="UP000332933">
    <property type="component" value="Unassembled WGS sequence"/>
</dbReference>
<keyword evidence="3" id="KW-1185">Reference proteome</keyword>
<reference evidence="2 3" key="1">
    <citation type="submission" date="2019-03" db="EMBL/GenBank/DDBJ databases">
        <authorList>
            <person name="Gaulin E."/>
            <person name="Dumas B."/>
        </authorList>
    </citation>
    <scope>NUCLEOTIDE SEQUENCE [LARGE SCALE GENOMIC DNA]</scope>
    <source>
        <strain evidence="2">CBS 568.67</strain>
    </source>
</reference>
<evidence type="ECO:0000313" key="3">
    <source>
        <dbReference type="Proteomes" id="UP000332933"/>
    </source>
</evidence>
<accession>A0A485KP91</accession>
<gene>
    <name evidence="2" type="primary">Aste57867_9999</name>
    <name evidence="1" type="ORF">As57867_009960</name>
    <name evidence="2" type="ORF">ASTE57867_9999</name>
</gene>
<protein>
    <submittedName>
        <fullName evidence="2">Aste57867_9999 protein</fullName>
    </submittedName>
</protein>
<evidence type="ECO:0000313" key="2">
    <source>
        <dbReference type="EMBL" id="VFT86877.1"/>
    </source>
</evidence>
<dbReference type="EMBL" id="CAADRA010005197">
    <property type="protein sequence ID" value="VFT86877.1"/>
    <property type="molecule type" value="Genomic_DNA"/>
</dbReference>
<reference evidence="1" key="2">
    <citation type="submission" date="2019-06" db="EMBL/GenBank/DDBJ databases">
        <title>Genomics analysis of Aphanomyces spp. identifies a new class of oomycete effector associated with host adaptation.</title>
        <authorList>
            <person name="Gaulin E."/>
        </authorList>
    </citation>
    <scope>NUCLEOTIDE SEQUENCE</scope>
    <source>
        <strain evidence="1">CBS 578.67</strain>
    </source>
</reference>
<dbReference type="EMBL" id="VJMH01005176">
    <property type="protein sequence ID" value="KAF0699457.1"/>
    <property type="molecule type" value="Genomic_DNA"/>
</dbReference>
<organism evidence="2 3">
    <name type="scientific">Aphanomyces stellatus</name>
    <dbReference type="NCBI Taxonomy" id="120398"/>
    <lineage>
        <taxon>Eukaryota</taxon>
        <taxon>Sar</taxon>
        <taxon>Stramenopiles</taxon>
        <taxon>Oomycota</taxon>
        <taxon>Saprolegniomycetes</taxon>
        <taxon>Saprolegniales</taxon>
        <taxon>Verrucalvaceae</taxon>
        <taxon>Aphanomyces</taxon>
    </lineage>
</organism>
<proteinExistence type="predicted"/>